<organism evidence="3 4">
    <name type="scientific">Aspergillus campestris (strain IBT 28561)</name>
    <dbReference type="NCBI Taxonomy" id="1392248"/>
    <lineage>
        <taxon>Eukaryota</taxon>
        <taxon>Fungi</taxon>
        <taxon>Dikarya</taxon>
        <taxon>Ascomycota</taxon>
        <taxon>Pezizomycotina</taxon>
        <taxon>Eurotiomycetes</taxon>
        <taxon>Eurotiomycetidae</taxon>
        <taxon>Eurotiales</taxon>
        <taxon>Aspergillaceae</taxon>
        <taxon>Aspergillus</taxon>
        <taxon>Aspergillus subgen. Circumdati</taxon>
    </lineage>
</organism>
<dbReference type="SMART" id="SM00128">
    <property type="entry name" value="IPPc"/>
    <property type="match status" value="1"/>
</dbReference>
<dbReference type="Gene3D" id="3.60.10.10">
    <property type="entry name" value="Endonuclease/exonuclease/phosphatase"/>
    <property type="match status" value="1"/>
</dbReference>
<dbReference type="PANTHER" id="PTHR11200">
    <property type="entry name" value="INOSITOL 5-PHOSPHATASE"/>
    <property type="match status" value="1"/>
</dbReference>
<sequence>MNPLSLYILTFNCARNLVDVNRFANHFFDARPLNDPSPPDLIVLSVQELAPIAYAFLGGSYLNPYFSSLKDVVNQAVAQRWDIDYVNLVTDNSGMTGLMVFARSDVAERVSSVDTARIGFGFQEMGNKGAVGARLAYATEGTPDGSIDLTFVAAHLAPMESAVEQRNDDWRSVVERLVFERPVATARGSLEPDDQETSGLLHGSTSNGGDDRRGIFFSNSYLFIAGDLNYRTSNVSPGQEDLARFPRLNADPADPRHYSQLLKDDQLTREMRQSRSFHGMTEAPIGFPPTYKYTLAAQKAAAQGEGPRSGRGQAPVGPAGATYDSLPLFPTSDHRAVALSVAVPIVASRPVDATHVSAPFPIDPDWQRKRDTARQREIVPSGYWAHGSCFDRCGTLDEALQRIRSRMETAVP</sequence>
<proteinExistence type="predicted"/>
<dbReference type="PANTHER" id="PTHR11200:SF286">
    <property type="entry name" value="5-PHOSPHATASE, PUTATIVE (AFU_ORTHOLOGUE AFUA_5G07600)-RELATED"/>
    <property type="match status" value="1"/>
</dbReference>
<dbReference type="GeneID" id="36547502"/>
<dbReference type="InterPro" id="IPR046985">
    <property type="entry name" value="IP5"/>
</dbReference>
<dbReference type="OrthoDB" id="62798at2759"/>
<evidence type="ECO:0000256" key="1">
    <source>
        <dbReference type="SAM" id="MobiDB-lite"/>
    </source>
</evidence>
<comment type="caution">
    <text evidence="3">The sequence shown here is derived from an EMBL/GenBank/DDBJ whole genome shotgun (WGS) entry which is preliminary data.</text>
</comment>
<dbReference type="EMBL" id="MSFM01000003">
    <property type="protein sequence ID" value="PKY06185.1"/>
    <property type="molecule type" value="Genomic_DNA"/>
</dbReference>
<evidence type="ECO:0000313" key="4">
    <source>
        <dbReference type="Proteomes" id="UP000234254"/>
    </source>
</evidence>
<dbReference type="InterPro" id="IPR036691">
    <property type="entry name" value="Endo/exonu/phosph_ase_sf"/>
</dbReference>
<dbReference type="GO" id="GO:0004439">
    <property type="term" value="F:phosphatidylinositol-4,5-bisphosphate 5-phosphatase activity"/>
    <property type="evidence" value="ECO:0007669"/>
    <property type="project" value="TreeGrafter"/>
</dbReference>
<dbReference type="VEuPathDB" id="FungiDB:P168DRAFT_316205"/>
<dbReference type="AlphaFoldDB" id="A0A2I1D8I3"/>
<feature type="region of interest" description="Disordered" evidence="1">
    <location>
        <begin position="186"/>
        <end position="206"/>
    </location>
</feature>
<dbReference type="Proteomes" id="UP000234254">
    <property type="component" value="Unassembled WGS sequence"/>
</dbReference>
<accession>A0A2I1D8I3</accession>
<evidence type="ECO:0000259" key="2">
    <source>
        <dbReference type="SMART" id="SM00128"/>
    </source>
</evidence>
<name>A0A2I1D8I3_ASPC2</name>
<keyword evidence="4" id="KW-1185">Reference proteome</keyword>
<gene>
    <name evidence="3" type="ORF">P168DRAFT_316205</name>
</gene>
<dbReference type="GO" id="GO:0046856">
    <property type="term" value="P:phosphatidylinositol dephosphorylation"/>
    <property type="evidence" value="ECO:0007669"/>
    <property type="project" value="InterPro"/>
</dbReference>
<evidence type="ECO:0000313" key="3">
    <source>
        <dbReference type="EMBL" id="PKY06185.1"/>
    </source>
</evidence>
<protein>
    <submittedName>
        <fullName evidence="3">DNase I-like protein</fullName>
    </submittedName>
</protein>
<dbReference type="SUPFAM" id="SSF56219">
    <property type="entry name" value="DNase I-like"/>
    <property type="match status" value="1"/>
</dbReference>
<dbReference type="Pfam" id="PF22669">
    <property type="entry name" value="Exo_endo_phos2"/>
    <property type="match status" value="1"/>
</dbReference>
<feature type="domain" description="Inositol polyphosphate-related phosphatase" evidence="2">
    <location>
        <begin position="2"/>
        <end position="352"/>
    </location>
</feature>
<dbReference type="InterPro" id="IPR000300">
    <property type="entry name" value="IPPc"/>
</dbReference>
<dbReference type="RefSeq" id="XP_024694779.1">
    <property type="nucleotide sequence ID" value="XM_024839978.1"/>
</dbReference>
<reference evidence="3" key="1">
    <citation type="submission" date="2016-12" db="EMBL/GenBank/DDBJ databases">
        <title>The genomes of Aspergillus section Nigri reveals drivers in fungal speciation.</title>
        <authorList>
            <consortium name="DOE Joint Genome Institute"/>
            <person name="Vesth T.C."/>
            <person name="Nybo J."/>
            <person name="Theobald S."/>
            <person name="Brandl J."/>
            <person name="Frisvad J.C."/>
            <person name="Nielsen K.F."/>
            <person name="Lyhne E.K."/>
            <person name="Kogle M.E."/>
            <person name="Kuo A."/>
            <person name="Riley R."/>
            <person name="Clum A."/>
            <person name="Nolan M."/>
            <person name="Lipzen A."/>
            <person name="Salamov A."/>
            <person name="Henrissat B."/>
            <person name="Wiebenga A."/>
            <person name="De vries R.P."/>
            <person name="Grigoriev I.V."/>
            <person name="Mortensen U.H."/>
            <person name="Andersen M.R."/>
            <person name="Baker S.E."/>
        </authorList>
    </citation>
    <scope>NUCLEOTIDE SEQUENCE</scope>
    <source>
        <strain evidence="3">IBT 28561</strain>
    </source>
</reference>